<name>A0A9Q8FM70_9STAP</name>
<organism evidence="1 2">
    <name type="scientific">Macrococcus carouselicus</name>
    <dbReference type="NCBI Taxonomy" id="69969"/>
    <lineage>
        <taxon>Bacteria</taxon>
        <taxon>Bacillati</taxon>
        <taxon>Bacillota</taxon>
        <taxon>Bacilli</taxon>
        <taxon>Bacillales</taxon>
        <taxon>Staphylococcaceae</taxon>
        <taxon>Macrococcus</taxon>
    </lineage>
</organism>
<keyword evidence="2" id="KW-1185">Reference proteome</keyword>
<dbReference type="EMBL" id="SCWD01000002">
    <property type="protein sequence ID" value="TDM02491.1"/>
    <property type="molecule type" value="Genomic_DNA"/>
</dbReference>
<sequence>MIKIDGEITIPAPYHIVSVLFEVDQIKRVNPKINKIETLFETPDRVGSRYLQYYDEHRGDICV</sequence>
<dbReference type="AlphaFoldDB" id="A0A9Q8FM70"/>
<gene>
    <name evidence="1" type="ORF">ERX40_08015</name>
</gene>
<dbReference type="Proteomes" id="UP000295280">
    <property type="component" value="Unassembled WGS sequence"/>
</dbReference>
<evidence type="ECO:0000313" key="1">
    <source>
        <dbReference type="EMBL" id="TDM02491.1"/>
    </source>
</evidence>
<dbReference type="RefSeq" id="WP_133417973.1">
    <property type="nucleotide sequence ID" value="NZ_SCWD01000002.1"/>
</dbReference>
<protein>
    <submittedName>
        <fullName evidence="1">Uncharacterized protein</fullName>
    </submittedName>
</protein>
<comment type="caution">
    <text evidence="1">The sequence shown here is derived from an EMBL/GenBank/DDBJ whole genome shotgun (WGS) entry which is preliminary data.</text>
</comment>
<accession>A0A9Q8FM70</accession>
<proteinExistence type="predicted"/>
<reference evidence="1 2" key="1">
    <citation type="submission" date="2019-01" db="EMBL/GenBank/DDBJ databases">
        <title>Draft genome sequences of the type strains of six Macrococcus species.</title>
        <authorList>
            <person name="Mazhar S."/>
            <person name="Altermann E."/>
            <person name="Hill C."/>
            <person name="Mcauliffe O."/>
        </authorList>
    </citation>
    <scope>NUCLEOTIDE SEQUENCE [LARGE SCALE GENOMIC DNA]</scope>
    <source>
        <strain evidence="1 2">ATCC 51828</strain>
    </source>
</reference>
<dbReference type="OrthoDB" id="2360771at2"/>
<evidence type="ECO:0000313" key="2">
    <source>
        <dbReference type="Proteomes" id="UP000295280"/>
    </source>
</evidence>